<accession>A0AAD7SPU8</accession>
<comment type="caution">
    <text evidence="2">The sequence shown here is derived from an EMBL/GenBank/DDBJ whole genome shotgun (WGS) entry which is preliminary data.</text>
</comment>
<sequence>MTVRFRHLPTGPTASTQKPEEHGVTARAFGTQAGFWERGSNSERLSRPETQTQVPPAPAGVGPHDSPRRGILDKWILDP</sequence>
<proteinExistence type="predicted"/>
<keyword evidence="3" id="KW-1185">Reference proteome</keyword>
<dbReference type="EMBL" id="JAINUG010000043">
    <property type="protein sequence ID" value="KAJ8406607.1"/>
    <property type="molecule type" value="Genomic_DNA"/>
</dbReference>
<feature type="region of interest" description="Disordered" evidence="1">
    <location>
        <begin position="1"/>
        <end position="79"/>
    </location>
</feature>
<feature type="compositionally biased region" description="Basic and acidic residues" evidence="1">
    <location>
        <begin position="65"/>
        <end position="79"/>
    </location>
</feature>
<dbReference type="Proteomes" id="UP001221898">
    <property type="component" value="Unassembled WGS sequence"/>
</dbReference>
<name>A0AAD7SPU8_9TELE</name>
<gene>
    <name evidence="2" type="ORF">AAFF_G00301810</name>
</gene>
<organism evidence="2 3">
    <name type="scientific">Aldrovandia affinis</name>
    <dbReference type="NCBI Taxonomy" id="143900"/>
    <lineage>
        <taxon>Eukaryota</taxon>
        <taxon>Metazoa</taxon>
        <taxon>Chordata</taxon>
        <taxon>Craniata</taxon>
        <taxon>Vertebrata</taxon>
        <taxon>Euteleostomi</taxon>
        <taxon>Actinopterygii</taxon>
        <taxon>Neopterygii</taxon>
        <taxon>Teleostei</taxon>
        <taxon>Notacanthiformes</taxon>
        <taxon>Halosauridae</taxon>
        <taxon>Aldrovandia</taxon>
    </lineage>
</organism>
<evidence type="ECO:0000256" key="1">
    <source>
        <dbReference type="SAM" id="MobiDB-lite"/>
    </source>
</evidence>
<dbReference type="AlphaFoldDB" id="A0AAD7SPU8"/>
<protein>
    <submittedName>
        <fullName evidence="2">Uncharacterized protein</fullName>
    </submittedName>
</protein>
<reference evidence="2" key="1">
    <citation type="journal article" date="2023" name="Science">
        <title>Genome structures resolve the early diversification of teleost fishes.</title>
        <authorList>
            <person name="Parey E."/>
            <person name="Louis A."/>
            <person name="Montfort J."/>
            <person name="Bouchez O."/>
            <person name="Roques C."/>
            <person name="Iampietro C."/>
            <person name="Lluch J."/>
            <person name="Castinel A."/>
            <person name="Donnadieu C."/>
            <person name="Desvignes T."/>
            <person name="Floi Bucao C."/>
            <person name="Jouanno E."/>
            <person name="Wen M."/>
            <person name="Mejri S."/>
            <person name="Dirks R."/>
            <person name="Jansen H."/>
            <person name="Henkel C."/>
            <person name="Chen W.J."/>
            <person name="Zahm M."/>
            <person name="Cabau C."/>
            <person name="Klopp C."/>
            <person name="Thompson A.W."/>
            <person name="Robinson-Rechavi M."/>
            <person name="Braasch I."/>
            <person name="Lecointre G."/>
            <person name="Bobe J."/>
            <person name="Postlethwait J.H."/>
            <person name="Berthelot C."/>
            <person name="Roest Crollius H."/>
            <person name="Guiguen Y."/>
        </authorList>
    </citation>
    <scope>NUCLEOTIDE SEQUENCE</scope>
    <source>
        <strain evidence="2">NC1722</strain>
    </source>
</reference>
<evidence type="ECO:0000313" key="3">
    <source>
        <dbReference type="Proteomes" id="UP001221898"/>
    </source>
</evidence>
<evidence type="ECO:0000313" key="2">
    <source>
        <dbReference type="EMBL" id="KAJ8406607.1"/>
    </source>
</evidence>